<keyword evidence="7 9" id="KW-0472">Membrane</keyword>
<evidence type="ECO:0000256" key="6">
    <source>
        <dbReference type="ARBA" id="ARBA00022989"/>
    </source>
</evidence>
<dbReference type="PANTHER" id="PTHR11795:SF442">
    <property type="entry name" value="ABC TRANSPORTER ATP-BINDING PROTEIN"/>
    <property type="match status" value="1"/>
</dbReference>
<dbReference type="InterPro" id="IPR001851">
    <property type="entry name" value="ABC_transp_permease"/>
</dbReference>
<dbReference type="GO" id="GO:0006865">
    <property type="term" value="P:amino acid transport"/>
    <property type="evidence" value="ECO:0007669"/>
    <property type="project" value="UniProtKB-KW"/>
</dbReference>
<keyword evidence="2" id="KW-0813">Transport</keyword>
<dbReference type="EMBL" id="JACEFT010000002">
    <property type="protein sequence ID" value="MBA2777927.1"/>
    <property type="molecule type" value="Genomic_DNA"/>
</dbReference>
<reference evidence="11 13" key="1">
    <citation type="submission" date="2020-05" db="EMBL/GenBank/DDBJ databases">
        <title>Comparative genomic analysis of denitrifying bacteria from Halomonas genus.</title>
        <authorList>
            <person name="Wang L."/>
            <person name="Shao Z."/>
        </authorList>
    </citation>
    <scope>NUCLEOTIDE SEQUENCE [LARGE SCALE GENOMIC DNA]</scope>
    <source>
        <strain evidence="11 13">DSM 17331</strain>
    </source>
</reference>
<comment type="subcellular location">
    <subcellularLocation>
        <location evidence="1">Cell inner membrane</location>
        <topology evidence="1">Multi-pass membrane protein</topology>
    </subcellularLocation>
</comment>
<evidence type="ECO:0000256" key="1">
    <source>
        <dbReference type="ARBA" id="ARBA00004429"/>
    </source>
</evidence>
<dbReference type="Pfam" id="PF02653">
    <property type="entry name" value="BPD_transp_2"/>
    <property type="match status" value="1"/>
</dbReference>
<keyword evidence="13" id="KW-1185">Reference proteome</keyword>
<dbReference type="InterPro" id="IPR052157">
    <property type="entry name" value="BCAA_transport_permease"/>
</dbReference>
<organism evidence="10 12">
    <name type="scientific">Billgrantia kenyensis</name>
    <dbReference type="NCBI Taxonomy" id="321266"/>
    <lineage>
        <taxon>Bacteria</taxon>
        <taxon>Pseudomonadati</taxon>
        <taxon>Pseudomonadota</taxon>
        <taxon>Gammaproteobacteria</taxon>
        <taxon>Oceanospirillales</taxon>
        <taxon>Halomonadaceae</taxon>
        <taxon>Billgrantia</taxon>
    </lineage>
</organism>
<sequence length="296" mass="31650">MMDILGIPLQALLGQLMLGIVNGSFYAVLSLGLAIIFGVLKIVNFAHGAFFMLGAFTAFLLAQYMGLDYWVTLIVAPLLVAAFGMLFEFLFLRRLYGLDPIYGLLLTFSLVLVLEGGFRVAFGSSGQPFATPEQLRGTINLGFMILPLYRGFVIVSALLLCLVTWFIIERTSLGASLRAATERSELTQAFGINVPRLITLTYGVGVGLAAFAGVLAAPIFHVNPSMGSSLVIIIFAVVVIGGLGSIMGAIVTGLGLGVVEGFTRVFYSEFSSTIVFLVMVLVLLLRPAGLFGREEG</sequence>
<dbReference type="Proteomes" id="UP000518091">
    <property type="component" value="Unassembled WGS sequence"/>
</dbReference>
<evidence type="ECO:0000256" key="5">
    <source>
        <dbReference type="ARBA" id="ARBA00022970"/>
    </source>
</evidence>
<feature type="transmembrane region" description="Helical" evidence="9">
    <location>
        <begin position="200"/>
        <end position="220"/>
    </location>
</feature>
<evidence type="ECO:0000256" key="4">
    <source>
        <dbReference type="ARBA" id="ARBA00022692"/>
    </source>
</evidence>
<evidence type="ECO:0000313" key="12">
    <source>
        <dbReference type="Proteomes" id="UP000518091"/>
    </source>
</evidence>
<feature type="transmembrane region" description="Helical" evidence="9">
    <location>
        <begin position="69"/>
        <end position="89"/>
    </location>
</feature>
<dbReference type="Proteomes" id="UP000814353">
    <property type="component" value="Unassembled WGS sequence"/>
</dbReference>
<name>A0A7V9VZ24_9GAMM</name>
<evidence type="ECO:0000313" key="11">
    <source>
        <dbReference type="EMBL" id="MCG6661398.1"/>
    </source>
</evidence>
<evidence type="ECO:0000313" key="13">
    <source>
        <dbReference type="Proteomes" id="UP000814353"/>
    </source>
</evidence>
<evidence type="ECO:0000256" key="2">
    <source>
        <dbReference type="ARBA" id="ARBA00022448"/>
    </source>
</evidence>
<feature type="transmembrane region" description="Helical" evidence="9">
    <location>
        <begin position="265"/>
        <end position="285"/>
    </location>
</feature>
<protein>
    <submittedName>
        <fullName evidence="10">Branched-chain amino acid ABC transporter permease</fullName>
    </submittedName>
</protein>
<feature type="transmembrane region" description="Helical" evidence="9">
    <location>
        <begin position="232"/>
        <end position="259"/>
    </location>
</feature>
<reference evidence="10 12" key="2">
    <citation type="submission" date="2020-07" db="EMBL/GenBank/DDBJ databases">
        <title>Identification of Halomonas strains.</title>
        <authorList>
            <person name="Xiao Z."/>
            <person name="Shen J."/>
        </authorList>
    </citation>
    <scope>NUCLEOTIDE SEQUENCE [LARGE SCALE GENOMIC DNA]</scope>
    <source>
        <strain evidence="10 12">DSM 17331</strain>
    </source>
</reference>
<gene>
    <name evidence="10" type="ORF">H1D44_03340</name>
    <name evidence="11" type="ORF">HOP48_07520</name>
</gene>
<dbReference type="CDD" id="cd06582">
    <property type="entry name" value="TM_PBP1_LivH_like"/>
    <property type="match status" value="1"/>
</dbReference>
<evidence type="ECO:0000256" key="3">
    <source>
        <dbReference type="ARBA" id="ARBA00022475"/>
    </source>
</evidence>
<dbReference type="GO" id="GO:0005886">
    <property type="term" value="C:plasma membrane"/>
    <property type="evidence" value="ECO:0007669"/>
    <property type="project" value="UniProtKB-SubCell"/>
</dbReference>
<keyword evidence="4 9" id="KW-0812">Transmembrane</keyword>
<keyword evidence="3" id="KW-1003">Cell membrane</keyword>
<feature type="transmembrane region" description="Helical" evidence="9">
    <location>
        <begin position="12"/>
        <end position="36"/>
    </location>
</feature>
<proteinExistence type="inferred from homology"/>
<keyword evidence="5" id="KW-0029">Amino-acid transport</keyword>
<accession>A0A7V9VZ24</accession>
<feature type="transmembrane region" description="Helical" evidence="9">
    <location>
        <begin position="101"/>
        <end position="122"/>
    </location>
</feature>
<evidence type="ECO:0000256" key="8">
    <source>
        <dbReference type="ARBA" id="ARBA00037998"/>
    </source>
</evidence>
<evidence type="ECO:0000256" key="9">
    <source>
        <dbReference type="SAM" id="Phobius"/>
    </source>
</evidence>
<evidence type="ECO:0000256" key="7">
    <source>
        <dbReference type="ARBA" id="ARBA00023136"/>
    </source>
</evidence>
<keyword evidence="6 9" id="KW-1133">Transmembrane helix</keyword>
<dbReference type="AlphaFoldDB" id="A0A7V9VZ24"/>
<feature type="transmembrane region" description="Helical" evidence="9">
    <location>
        <begin position="42"/>
        <end position="62"/>
    </location>
</feature>
<dbReference type="GO" id="GO:0022857">
    <property type="term" value="F:transmembrane transporter activity"/>
    <property type="evidence" value="ECO:0007669"/>
    <property type="project" value="InterPro"/>
</dbReference>
<comment type="caution">
    <text evidence="10">The sequence shown here is derived from an EMBL/GenBank/DDBJ whole genome shotgun (WGS) entry which is preliminary data.</text>
</comment>
<dbReference type="EMBL" id="JABFUB010000004">
    <property type="protein sequence ID" value="MCG6661398.1"/>
    <property type="molecule type" value="Genomic_DNA"/>
</dbReference>
<dbReference type="PANTHER" id="PTHR11795">
    <property type="entry name" value="BRANCHED-CHAIN AMINO ACID TRANSPORT SYSTEM PERMEASE PROTEIN LIVH"/>
    <property type="match status" value="1"/>
</dbReference>
<evidence type="ECO:0000313" key="10">
    <source>
        <dbReference type="EMBL" id="MBA2777927.1"/>
    </source>
</evidence>
<feature type="transmembrane region" description="Helical" evidence="9">
    <location>
        <begin position="143"/>
        <end position="168"/>
    </location>
</feature>
<comment type="similarity">
    <text evidence="8">Belongs to the binding-protein-dependent transport system permease family. LivHM subfamily.</text>
</comment>